<dbReference type="NCBIfam" id="TIGR00383">
    <property type="entry name" value="corA"/>
    <property type="match status" value="1"/>
</dbReference>
<dbReference type="GO" id="GO:0015087">
    <property type="term" value="F:cobalt ion transmembrane transporter activity"/>
    <property type="evidence" value="ECO:0007669"/>
    <property type="project" value="UniProtKB-UniRule"/>
</dbReference>
<keyword evidence="6 12" id="KW-0460">Magnesium</keyword>
<dbReference type="KEGG" id="ptan:CRYO30217_01727"/>
<comment type="subcellular location">
    <subcellularLocation>
        <location evidence="1">Cell membrane</location>
        <topology evidence="1">Multi-pass membrane protein</topology>
    </subcellularLocation>
    <subcellularLocation>
        <location evidence="12">Membrane</location>
        <topology evidence="12">Multi-pass membrane protein</topology>
    </subcellularLocation>
</comment>
<feature type="transmembrane region" description="Helical" evidence="12">
    <location>
        <begin position="305"/>
        <end position="325"/>
    </location>
</feature>
<evidence type="ECO:0000256" key="8">
    <source>
        <dbReference type="ARBA" id="ARBA00023065"/>
    </source>
</evidence>
<evidence type="ECO:0000256" key="7">
    <source>
        <dbReference type="ARBA" id="ARBA00022989"/>
    </source>
</evidence>
<evidence type="ECO:0000256" key="4">
    <source>
        <dbReference type="ARBA" id="ARBA00022475"/>
    </source>
</evidence>
<feature type="transmembrane region" description="Helical" evidence="12">
    <location>
        <begin position="273"/>
        <end position="293"/>
    </location>
</feature>
<evidence type="ECO:0000256" key="11">
    <source>
        <dbReference type="ARBA" id="ARBA00045497"/>
    </source>
</evidence>
<dbReference type="InterPro" id="IPR045861">
    <property type="entry name" value="CorA_cytoplasmic_dom"/>
</dbReference>
<dbReference type="GO" id="GO:0005886">
    <property type="term" value="C:plasma membrane"/>
    <property type="evidence" value="ECO:0007669"/>
    <property type="project" value="UniProtKB-SubCell"/>
</dbReference>
<feature type="coiled-coil region" evidence="13">
    <location>
        <begin position="158"/>
        <end position="211"/>
    </location>
</feature>
<dbReference type="RefSeq" id="WP_258541915.1">
    <property type="nucleotide sequence ID" value="NZ_OU015584.1"/>
</dbReference>
<dbReference type="GO" id="GO:0000287">
    <property type="term" value="F:magnesium ion binding"/>
    <property type="evidence" value="ECO:0007669"/>
    <property type="project" value="TreeGrafter"/>
</dbReference>
<keyword evidence="9 12" id="KW-0472">Membrane</keyword>
<accession>A0A916JMZ2</accession>
<dbReference type="Proteomes" id="UP000683507">
    <property type="component" value="Chromosome"/>
</dbReference>
<evidence type="ECO:0000313" key="14">
    <source>
        <dbReference type="EMBL" id="CAG5081784.1"/>
    </source>
</evidence>
<gene>
    <name evidence="12 14" type="primary">corA</name>
    <name evidence="14" type="ORF">CRYO30217_01727</name>
</gene>
<comment type="function">
    <text evidence="11">Mediates influx of magnesium ions. Alternates between open and closed states. Activated by low cytoplasmic Mg(2+) levels. Inactive when cytoplasmic Mg(2+) levels are high.</text>
</comment>
<dbReference type="InterPro" id="IPR004488">
    <property type="entry name" value="Mg/Co-transport_prot_CorA"/>
</dbReference>
<evidence type="ECO:0000256" key="12">
    <source>
        <dbReference type="RuleBase" id="RU362010"/>
    </source>
</evidence>
<sequence length="331" mass="39696">MSEKQKQSNSQLFHYNEEVCESNYYLSEDDIMSIPLDHDKFYWLNFHSFELKEQIQNSYKRFDIHRVTQNDIAQLKERPKIEEFEDYIFVTLKSIFRKKGKAQVEQMSFVLKDNALISYQERHGDLFNEIRGRLKNNTGIVRTKKVDYLLYLLIDAVLKSYQNELSDIQKRIDDTQVVIHRDFNESFFNQVEKYKDELKLLKKSLSPLRDQLVKLSNSRNRFIEESNIPYYNDLKDQILYIFDEIDEEKSDLESMTNQYFAVLSQRSNEVMQFLTIVAALFIPLTFIVGVYGMNFQNMPELQSEYGYYVVWAVMLLITIGLILYFRKKKWF</sequence>
<evidence type="ECO:0000256" key="13">
    <source>
        <dbReference type="SAM" id="Coils"/>
    </source>
</evidence>
<evidence type="ECO:0000256" key="2">
    <source>
        <dbReference type="ARBA" id="ARBA00009765"/>
    </source>
</evidence>
<keyword evidence="5 12" id="KW-0812">Transmembrane</keyword>
<organism evidence="14 15">
    <name type="scientific">Parvicella tangerina</name>
    <dbReference type="NCBI Taxonomy" id="2829795"/>
    <lineage>
        <taxon>Bacteria</taxon>
        <taxon>Pseudomonadati</taxon>
        <taxon>Bacteroidota</taxon>
        <taxon>Flavobacteriia</taxon>
        <taxon>Flavobacteriales</taxon>
        <taxon>Parvicellaceae</taxon>
        <taxon>Parvicella</taxon>
    </lineage>
</organism>
<keyword evidence="8 12" id="KW-0406">Ion transport</keyword>
<dbReference type="InterPro" id="IPR045863">
    <property type="entry name" value="CorA_TM1_TM2"/>
</dbReference>
<name>A0A916JMZ2_9FLAO</name>
<proteinExistence type="inferred from homology"/>
<dbReference type="InterPro" id="IPR002523">
    <property type="entry name" value="MgTranspt_CorA/ZnTranspt_ZntB"/>
</dbReference>
<evidence type="ECO:0000256" key="6">
    <source>
        <dbReference type="ARBA" id="ARBA00022842"/>
    </source>
</evidence>
<dbReference type="PANTHER" id="PTHR46494:SF1">
    <property type="entry name" value="CORA FAMILY METAL ION TRANSPORTER (EUROFUNG)"/>
    <property type="match status" value="1"/>
</dbReference>
<dbReference type="EMBL" id="OU015584">
    <property type="protein sequence ID" value="CAG5081784.1"/>
    <property type="molecule type" value="Genomic_DNA"/>
</dbReference>
<keyword evidence="13" id="KW-0175">Coiled coil</keyword>
<dbReference type="Gene3D" id="3.30.460.20">
    <property type="entry name" value="CorA soluble domain-like"/>
    <property type="match status" value="1"/>
</dbReference>
<keyword evidence="7 12" id="KW-1133">Transmembrane helix</keyword>
<dbReference type="CDD" id="cd12828">
    <property type="entry name" value="TmCorA-like_1"/>
    <property type="match status" value="1"/>
</dbReference>
<evidence type="ECO:0000256" key="1">
    <source>
        <dbReference type="ARBA" id="ARBA00004651"/>
    </source>
</evidence>
<dbReference type="FunFam" id="1.20.58.340:FF:000004">
    <property type="entry name" value="Magnesium transport protein CorA"/>
    <property type="match status" value="1"/>
</dbReference>
<reference evidence="14" key="1">
    <citation type="submission" date="2021-04" db="EMBL/GenBank/DDBJ databases">
        <authorList>
            <person name="Rodrigo-Torres L."/>
            <person name="Arahal R. D."/>
            <person name="Lucena T."/>
        </authorList>
    </citation>
    <scope>NUCLEOTIDE SEQUENCE</scope>
    <source>
        <strain evidence="14">AS29M-1</strain>
    </source>
</reference>
<dbReference type="PANTHER" id="PTHR46494">
    <property type="entry name" value="CORA FAMILY METAL ION TRANSPORTER (EUROFUNG)"/>
    <property type="match status" value="1"/>
</dbReference>
<dbReference type="AlphaFoldDB" id="A0A916JMZ2"/>
<keyword evidence="15" id="KW-1185">Reference proteome</keyword>
<comment type="catalytic activity">
    <reaction evidence="10">
        <text>Mg(2+)(in) = Mg(2+)(out)</text>
        <dbReference type="Rhea" id="RHEA:29827"/>
        <dbReference type="ChEBI" id="CHEBI:18420"/>
    </reaction>
</comment>
<evidence type="ECO:0000256" key="10">
    <source>
        <dbReference type="ARBA" id="ARBA00034269"/>
    </source>
</evidence>
<protein>
    <recommendedName>
        <fullName evidence="12">Magnesium transport protein CorA</fullName>
    </recommendedName>
</protein>
<keyword evidence="4 12" id="KW-1003">Cell membrane</keyword>
<evidence type="ECO:0000256" key="9">
    <source>
        <dbReference type="ARBA" id="ARBA00023136"/>
    </source>
</evidence>
<evidence type="ECO:0000313" key="15">
    <source>
        <dbReference type="Proteomes" id="UP000683507"/>
    </source>
</evidence>
<evidence type="ECO:0000256" key="3">
    <source>
        <dbReference type="ARBA" id="ARBA00022448"/>
    </source>
</evidence>
<dbReference type="GO" id="GO:0015095">
    <property type="term" value="F:magnesium ion transmembrane transporter activity"/>
    <property type="evidence" value="ECO:0007669"/>
    <property type="project" value="UniProtKB-UniRule"/>
</dbReference>
<dbReference type="SUPFAM" id="SSF144083">
    <property type="entry name" value="Magnesium transport protein CorA, transmembrane region"/>
    <property type="match status" value="1"/>
</dbReference>
<dbReference type="GO" id="GO:0050897">
    <property type="term" value="F:cobalt ion binding"/>
    <property type="evidence" value="ECO:0007669"/>
    <property type="project" value="TreeGrafter"/>
</dbReference>
<comment type="similarity">
    <text evidence="2 12">Belongs to the CorA metal ion transporter (MIT) (TC 1.A.35) family.</text>
</comment>
<dbReference type="Pfam" id="PF01544">
    <property type="entry name" value="CorA"/>
    <property type="match status" value="1"/>
</dbReference>
<keyword evidence="3 12" id="KW-0813">Transport</keyword>
<dbReference type="SUPFAM" id="SSF143865">
    <property type="entry name" value="CorA soluble domain-like"/>
    <property type="match status" value="1"/>
</dbReference>
<dbReference type="Gene3D" id="1.20.58.340">
    <property type="entry name" value="Magnesium transport protein CorA, transmembrane region"/>
    <property type="match status" value="2"/>
</dbReference>
<evidence type="ECO:0000256" key="5">
    <source>
        <dbReference type="ARBA" id="ARBA00022692"/>
    </source>
</evidence>